<name>A0A382T7I9_9ZZZZ</name>
<proteinExistence type="predicted"/>
<sequence>INTTSWTGDSMVVGEIHYAVVVIIDGEESLLISESTSSSVNIKAPAIDPDSHPSHAGGGTILMILMLLAAVAVMALAAMEKMAGGES</sequence>
<gene>
    <name evidence="2" type="ORF">METZ01_LOCUS370192</name>
</gene>
<organism evidence="2">
    <name type="scientific">marine metagenome</name>
    <dbReference type="NCBI Taxonomy" id="408172"/>
    <lineage>
        <taxon>unclassified sequences</taxon>
        <taxon>metagenomes</taxon>
        <taxon>ecological metagenomes</taxon>
    </lineage>
</organism>
<accession>A0A382T7I9</accession>
<dbReference type="EMBL" id="UINC01134047">
    <property type="protein sequence ID" value="SVD17338.1"/>
    <property type="molecule type" value="Genomic_DNA"/>
</dbReference>
<feature type="non-terminal residue" evidence="2">
    <location>
        <position position="1"/>
    </location>
</feature>
<feature type="transmembrane region" description="Helical" evidence="1">
    <location>
        <begin position="59"/>
        <end position="79"/>
    </location>
</feature>
<protein>
    <submittedName>
        <fullName evidence="2">Uncharacterized protein</fullName>
    </submittedName>
</protein>
<evidence type="ECO:0000256" key="1">
    <source>
        <dbReference type="SAM" id="Phobius"/>
    </source>
</evidence>
<evidence type="ECO:0000313" key="2">
    <source>
        <dbReference type="EMBL" id="SVD17338.1"/>
    </source>
</evidence>
<dbReference type="AlphaFoldDB" id="A0A382T7I9"/>
<keyword evidence="1" id="KW-0812">Transmembrane</keyword>
<reference evidence="2" key="1">
    <citation type="submission" date="2018-05" db="EMBL/GenBank/DDBJ databases">
        <authorList>
            <person name="Lanie J.A."/>
            <person name="Ng W.-L."/>
            <person name="Kazmierczak K.M."/>
            <person name="Andrzejewski T.M."/>
            <person name="Davidsen T.M."/>
            <person name="Wayne K.J."/>
            <person name="Tettelin H."/>
            <person name="Glass J.I."/>
            <person name="Rusch D."/>
            <person name="Podicherti R."/>
            <person name="Tsui H.-C.T."/>
            <person name="Winkler M.E."/>
        </authorList>
    </citation>
    <scope>NUCLEOTIDE SEQUENCE</scope>
</reference>
<keyword evidence="1" id="KW-0472">Membrane</keyword>
<keyword evidence="1" id="KW-1133">Transmembrane helix</keyword>